<reference evidence="1" key="1">
    <citation type="submission" date="2021-02" db="EMBL/GenBank/DDBJ databases">
        <authorList>
            <person name="Nowell W R."/>
        </authorList>
    </citation>
    <scope>NUCLEOTIDE SEQUENCE</scope>
</reference>
<organism evidence="1 2">
    <name type="scientific">Adineta ricciae</name>
    <name type="common">Rotifer</name>
    <dbReference type="NCBI Taxonomy" id="249248"/>
    <lineage>
        <taxon>Eukaryota</taxon>
        <taxon>Metazoa</taxon>
        <taxon>Spiralia</taxon>
        <taxon>Gnathifera</taxon>
        <taxon>Rotifera</taxon>
        <taxon>Eurotatoria</taxon>
        <taxon>Bdelloidea</taxon>
        <taxon>Adinetida</taxon>
        <taxon>Adinetidae</taxon>
        <taxon>Adineta</taxon>
    </lineage>
</organism>
<keyword evidence="2" id="KW-1185">Reference proteome</keyword>
<evidence type="ECO:0000313" key="2">
    <source>
        <dbReference type="Proteomes" id="UP000663828"/>
    </source>
</evidence>
<evidence type="ECO:0000313" key="1">
    <source>
        <dbReference type="EMBL" id="CAF1307683.1"/>
    </source>
</evidence>
<gene>
    <name evidence="1" type="ORF">XAT740_LOCUS29209</name>
</gene>
<accession>A0A815E704</accession>
<dbReference type="AlphaFoldDB" id="A0A815E704"/>
<feature type="non-terminal residue" evidence="1">
    <location>
        <position position="1"/>
    </location>
</feature>
<protein>
    <submittedName>
        <fullName evidence="1">Uncharacterized protein</fullName>
    </submittedName>
</protein>
<proteinExistence type="predicted"/>
<name>A0A815E704_ADIRI</name>
<sequence>LTNNVVRLQTLVFYQQQKIEMLLLVFLKATGAHSFDTDRKVILFTITARKSDAAHSLLFADISKVSYHPQEEVLFASGQIFNIDDFKIIIFNDNILIHSLEISLDRGFQERFISCHSQFTNVWMTTNNDSLLFFG</sequence>
<comment type="caution">
    <text evidence="1">The sequence shown here is derived from an EMBL/GenBank/DDBJ whole genome shotgun (WGS) entry which is preliminary data.</text>
</comment>
<dbReference type="Proteomes" id="UP000663828">
    <property type="component" value="Unassembled WGS sequence"/>
</dbReference>
<dbReference type="EMBL" id="CAJNOR010002534">
    <property type="protein sequence ID" value="CAF1307683.1"/>
    <property type="molecule type" value="Genomic_DNA"/>
</dbReference>